<proteinExistence type="predicted"/>
<keyword evidence="6" id="KW-1185">Reference proteome</keyword>
<dbReference type="InterPro" id="IPR048493">
    <property type="entry name" value="DUF1980_N"/>
</dbReference>
<keyword evidence="2" id="KW-0472">Membrane</keyword>
<evidence type="ECO:0008006" key="7">
    <source>
        <dbReference type="Google" id="ProtNLM"/>
    </source>
</evidence>
<feature type="transmembrane region" description="Helical" evidence="2">
    <location>
        <begin position="12"/>
        <end position="34"/>
    </location>
</feature>
<feature type="domain" description="DUF1980" evidence="3">
    <location>
        <begin position="9"/>
        <end position="116"/>
    </location>
</feature>
<reference evidence="5 6" key="1">
    <citation type="submission" date="2013-08" db="EMBL/GenBank/DDBJ databases">
        <title>Genome of Pontibacillus chungwhensis.</title>
        <authorList>
            <person name="Wang Q."/>
            <person name="Wang G."/>
        </authorList>
    </citation>
    <scope>NUCLEOTIDE SEQUENCE [LARGE SCALE GENOMIC DNA]</scope>
    <source>
        <strain evidence="5 6">BH030062</strain>
    </source>
</reference>
<dbReference type="PANTHER" id="PTHR40047">
    <property type="entry name" value="UPF0703 PROTEIN YCGQ"/>
    <property type="match status" value="1"/>
</dbReference>
<name>A0A0A2UW48_9BACI</name>
<evidence type="ECO:0000259" key="4">
    <source>
        <dbReference type="Pfam" id="PF21537"/>
    </source>
</evidence>
<dbReference type="InterPro" id="IPR048447">
    <property type="entry name" value="DUF1980_C"/>
</dbReference>
<keyword evidence="2" id="KW-0812">Transmembrane</keyword>
<dbReference type="InterPro" id="IPR015402">
    <property type="entry name" value="DUF1980"/>
</dbReference>
<evidence type="ECO:0000259" key="3">
    <source>
        <dbReference type="Pfam" id="PF09323"/>
    </source>
</evidence>
<keyword evidence="2" id="KW-1133">Transmembrane helix</keyword>
<feature type="transmembrane region" description="Helical" evidence="2">
    <location>
        <begin position="40"/>
        <end position="58"/>
    </location>
</feature>
<dbReference type="Proteomes" id="UP000030153">
    <property type="component" value="Unassembled WGS sequence"/>
</dbReference>
<dbReference type="AlphaFoldDB" id="A0A0A2UW48"/>
<evidence type="ECO:0000256" key="2">
    <source>
        <dbReference type="SAM" id="Phobius"/>
    </source>
</evidence>
<dbReference type="OrthoDB" id="9770408at2"/>
<organism evidence="5 6">
    <name type="scientific">Pontibacillus chungwhensis BH030062</name>
    <dbReference type="NCBI Taxonomy" id="1385513"/>
    <lineage>
        <taxon>Bacteria</taxon>
        <taxon>Bacillati</taxon>
        <taxon>Bacillota</taxon>
        <taxon>Bacilli</taxon>
        <taxon>Bacillales</taxon>
        <taxon>Bacillaceae</taxon>
        <taxon>Pontibacillus</taxon>
    </lineage>
</organism>
<dbReference type="eggNOG" id="COG3689">
    <property type="taxonomic scope" value="Bacteria"/>
</dbReference>
<evidence type="ECO:0000313" key="5">
    <source>
        <dbReference type="EMBL" id="KGP92159.1"/>
    </source>
</evidence>
<dbReference type="NCBIfam" id="TIGR03943">
    <property type="entry name" value="TIGR03943 family putative permease subunit"/>
    <property type="match status" value="1"/>
</dbReference>
<sequence>MKRHHHIFIRSVILLGFTLLLFKLMVTGNIYNYIAPKMLPYFYFALIVFMILGGRQFLRGDRAQEAACGCNHEHSYSSSTIKSFSIYLLFIIPVISGFLFSEHTLGASVAKKKGYQFAQIDESTESTNGILSESNQQEGVKQSEVTPDPDETSLEDSVITPKDMYPERYTEMSTKEKIVLNDDNYISTINLLEEEPETFAGKSIVIRGFVYREPNFPASRIVVGRFGVSCCVADAGIYGIMAEGKQVLNYNEDTWIEVHGTVQTAMFNDWNMPIIELSSIHEINKPKQTYVYEEIDYSNLEQ</sequence>
<feature type="region of interest" description="Disordered" evidence="1">
    <location>
        <begin position="126"/>
        <end position="156"/>
    </location>
</feature>
<evidence type="ECO:0000313" key="6">
    <source>
        <dbReference type="Proteomes" id="UP000030153"/>
    </source>
</evidence>
<feature type="transmembrane region" description="Helical" evidence="2">
    <location>
        <begin position="84"/>
        <end position="101"/>
    </location>
</feature>
<dbReference type="Pfam" id="PF09323">
    <property type="entry name" value="DUF1980"/>
    <property type="match status" value="1"/>
</dbReference>
<accession>A0A0A2UW48</accession>
<dbReference type="Pfam" id="PF21537">
    <property type="entry name" value="DUF1980_C"/>
    <property type="match status" value="1"/>
</dbReference>
<comment type="caution">
    <text evidence="5">The sequence shown here is derived from an EMBL/GenBank/DDBJ whole genome shotgun (WGS) entry which is preliminary data.</text>
</comment>
<dbReference type="STRING" id="1385513.N780_00855"/>
<dbReference type="InterPro" id="IPR052955">
    <property type="entry name" value="UPF0703_membrane_permease"/>
</dbReference>
<evidence type="ECO:0000256" key="1">
    <source>
        <dbReference type="SAM" id="MobiDB-lite"/>
    </source>
</evidence>
<dbReference type="RefSeq" id="WP_036781170.1">
    <property type="nucleotide sequence ID" value="NZ_AVBG01000003.1"/>
</dbReference>
<dbReference type="PANTHER" id="PTHR40047:SF1">
    <property type="entry name" value="UPF0703 PROTEIN YCGQ"/>
    <property type="match status" value="1"/>
</dbReference>
<protein>
    <recommendedName>
        <fullName evidence="7">TIGR03943 family protein</fullName>
    </recommendedName>
</protein>
<gene>
    <name evidence="5" type="ORF">N780_00855</name>
</gene>
<feature type="compositionally biased region" description="Polar residues" evidence="1">
    <location>
        <begin position="126"/>
        <end position="145"/>
    </location>
</feature>
<dbReference type="EMBL" id="AVBG01000003">
    <property type="protein sequence ID" value="KGP92159.1"/>
    <property type="molecule type" value="Genomic_DNA"/>
</dbReference>
<feature type="domain" description="DUF1980" evidence="4">
    <location>
        <begin position="165"/>
        <end position="293"/>
    </location>
</feature>